<name>A0A158DHE4_9BURK</name>
<evidence type="ECO:0000313" key="3">
    <source>
        <dbReference type="Proteomes" id="UP000054624"/>
    </source>
</evidence>
<dbReference type="InterPro" id="IPR001584">
    <property type="entry name" value="Integrase_cat-core"/>
</dbReference>
<organism evidence="2 3">
    <name type="scientific">Caballeronia temeraria</name>
    <dbReference type="NCBI Taxonomy" id="1777137"/>
    <lineage>
        <taxon>Bacteria</taxon>
        <taxon>Pseudomonadati</taxon>
        <taxon>Pseudomonadota</taxon>
        <taxon>Betaproteobacteria</taxon>
        <taxon>Burkholderiales</taxon>
        <taxon>Burkholderiaceae</taxon>
        <taxon>Caballeronia</taxon>
    </lineage>
</organism>
<dbReference type="STRING" id="1777137.AWB76_06972"/>
<dbReference type="AlphaFoldDB" id="A0A158DHE4"/>
<dbReference type="Pfam" id="PF13683">
    <property type="entry name" value="rve_3"/>
    <property type="match status" value="1"/>
</dbReference>
<dbReference type="EMBL" id="FCOI02000042">
    <property type="protein sequence ID" value="SAK94004.1"/>
    <property type="molecule type" value="Genomic_DNA"/>
</dbReference>
<evidence type="ECO:0000313" key="2">
    <source>
        <dbReference type="EMBL" id="SAK94004.1"/>
    </source>
</evidence>
<proteinExistence type="predicted"/>
<feature type="domain" description="Integrase catalytic" evidence="1">
    <location>
        <begin position="1"/>
        <end position="80"/>
    </location>
</feature>
<dbReference type="PROSITE" id="PS50994">
    <property type="entry name" value="INTEGRASE"/>
    <property type="match status" value="1"/>
</dbReference>
<evidence type="ECO:0000259" key="1">
    <source>
        <dbReference type="PROSITE" id="PS50994"/>
    </source>
</evidence>
<reference evidence="3" key="1">
    <citation type="submission" date="2016-01" db="EMBL/GenBank/DDBJ databases">
        <authorList>
            <person name="Peeters Charlotte."/>
        </authorList>
    </citation>
    <scope>NUCLEOTIDE SEQUENCE [LARGE SCALE GENOMIC DNA]</scope>
</reference>
<accession>A0A158DHE4</accession>
<gene>
    <name evidence="2" type="ORF">AWB76_06972</name>
</gene>
<dbReference type="PANTHER" id="PTHR47515:SF1">
    <property type="entry name" value="BLR2054 PROTEIN"/>
    <property type="match status" value="1"/>
</dbReference>
<dbReference type="InterPro" id="IPR012337">
    <property type="entry name" value="RNaseH-like_sf"/>
</dbReference>
<dbReference type="PANTHER" id="PTHR47515">
    <property type="entry name" value="LOW CALCIUM RESPONSE LOCUS PROTEIN T"/>
    <property type="match status" value="1"/>
</dbReference>
<sequence>MHAFSARKSILSRAILKWAAHNGMNMALSDPGKPWQDGAEERFNGEFRDERLGFEWFRTRPEGEVVIKPWRRHYNAIRPH</sequence>
<keyword evidence="3" id="KW-1185">Reference proteome</keyword>
<dbReference type="Proteomes" id="UP000054624">
    <property type="component" value="Unassembled WGS sequence"/>
</dbReference>
<dbReference type="GO" id="GO:0015074">
    <property type="term" value="P:DNA integration"/>
    <property type="evidence" value="ECO:0007669"/>
    <property type="project" value="InterPro"/>
</dbReference>
<dbReference type="SUPFAM" id="SSF53098">
    <property type="entry name" value="Ribonuclease H-like"/>
    <property type="match status" value="1"/>
</dbReference>
<protein>
    <submittedName>
        <fullName evidence="2">Transposase</fullName>
    </submittedName>
</protein>